<keyword evidence="1 8" id="KW-0963">Cytoplasm</keyword>
<dbReference type="PANTHER" id="PTHR11946">
    <property type="entry name" value="VALYL-TRNA SYNTHETASES"/>
    <property type="match status" value="1"/>
</dbReference>
<evidence type="ECO:0000256" key="1">
    <source>
        <dbReference type="ARBA" id="ARBA00022490"/>
    </source>
</evidence>
<dbReference type="FunCoup" id="A0A1Q5PWW0">
    <property type="interactions" value="319"/>
</dbReference>
<evidence type="ECO:0000256" key="3">
    <source>
        <dbReference type="ARBA" id="ARBA00022741"/>
    </source>
</evidence>
<evidence type="ECO:0000313" key="12">
    <source>
        <dbReference type="Proteomes" id="UP000185612"/>
    </source>
</evidence>
<dbReference type="PANTHER" id="PTHR11946:SF93">
    <property type="entry name" value="VALINE--TRNA LIGASE, CHLOROPLASTIC_MITOCHONDRIAL 2"/>
    <property type="match status" value="1"/>
</dbReference>
<dbReference type="InterPro" id="IPR033705">
    <property type="entry name" value="Anticodon_Ia_Val"/>
</dbReference>
<comment type="function">
    <text evidence="8">Catalyzes the attachment of valine to tRNA(Val). As ValRS can inadvertently accommodate and process structurally similar amino acids such as threonine, to avoid such errors, it has a 'posttransfer' editing activity that hydrolyzes mischarged Thr-tRNA(Val) in a tRNA-dependent manner.</text>
</comment>
<feature type="short sequence motif" description="'KMSKS' region" evidence="8">
    <location>
        <begin position="605"/>
        <end position="609"/>
    </location>
</feature>
<dbReference type="Gene3D" id="3.40.50.620">
    <property type="entry name" value="HUPs"/>
    <property type="match status" value="2"/>
</dbReference>
<dbReference type="Pfam" id="PF08264">
    <property type="entry name" value="Anticodon_1"/>
    <property type="match status" value="1"/>
</dbReference>
<comment type="similarity">
    <text evidence="8">Belongs to the class-I aminoacyl-tRNA synthetase family. ValS type 2 subfamily.</text>
</comment>
<proteinExistence type="inferred from homology"/>
<keyword evidence="3 8" id="KW-0547">Nucleotide-binding</keyword>
<dbReference type="GO" id="GO:0006438">
    <property type="term" value="P:valyl-tRNA aminoacylation"/>
    <property type="evidence" value="ECO:0007669"/>
    <property type="project" value="UniProtKB-UniRule"/>
</dbReference>
<dbReference type="NCBIfam" id="NF000540">
    <property type="entry name" value="alt_ValS"/>
    <property type="match status" value="1"/>
</dbReference>
<dbReference type="GO" id="GO:0005524">
    <property type="term" value="F:ATP binding"/>
    <property type="evidence" value="ECO:0007669"/>
    <property type="project" value="UniProtKB-UniRule"/>
</dbReference>
<keyword evidence="6 8" id="KW-0030">Aminoacyl-tRNA synthetase</keyword>
<comment type="catalytic activity">
    <reaction evidence="7 8">
        <text>tRNA(Val) + L-valine + ATP = L-valyl-tRNA(Val) + AMP + diphosphate</text>
        <dbReference type="Rhea" id="RHEA:10704"/>
        <dbReference type="Rhea" id="RHEA-COMP:9672"/>
        <dbReference type="Rhea" id="RHEA-COMP:9708"/>
        <dbReference type="ChEBI" id="CHEBI:30616"/>
        <dbReference type="ChEBI" id="CHEBI:33019"/>
        <dbReference type="ChEBI" id="CHEBI:57762"/>
        <dbReference type="ChEBI" id="CHEBI:78442"/>
        <dbReference type="ChEBI" id="CHEBI:78537"/>
        <dbReference type="ChEBI" id="CHEBI:456215"/>
        <dbReference type="EC" id="6.1.1.9"/>
    </reaction>
</comment>
<dbReference type="AlphaFoldDB" id="A0A1Q5PWW0"/>
<dbReference type="EC" id="6.1.1.9" evidence="8"/>
<feature type="short sequence motif" description="'HIGH' region" evidence="8">
    <location>
        <begin position="55"/>
        <end position="65"/>
    </location>
</feature>
<keyword evidence="5 8" id="KW-0648">Protein biosynthesis</keyword>
<dbReference type="HAMAP" id="MF_02005">
    <property type="entry name" value="Val_tRNA_synth_type2"/>
    <property type="match status" value="1"/>
</dbReference>
<evidence type="ECO:0000256" key="7">
    <source>
        <dbReference type="ARBA" id="ARBA00047552"/>
    </source>
</evidence>
<evidence type="ECO:0000259" key="9">
    <source>
        <dbReference type="Pfam" id="PF00133"/>
    </source>
</evidence>
<comment type="caution">
    <text evidence="11">The sequence shown here is derived from an EMBL/GenBank/DDBJ whole genome shotgun (WGS) entry which is preliminary data.</text>
</comment>
<evidence type="ECO:0000256" key="5">
    <source>
        <dbReference type="ARBA" id="ARBA00022917"/>
    </source>
</evidence>
<keyword evidence="4 8" id="KW-0067">ATP-binding</keyword>
<dbReference type="PROSITE" id="PS00178">
    <property type="entry name" value="AA_TRNA_LIGASE_I"/>
    <property type="match status" value="1"/>
</dbReference>
<name>A0A1Q5PWW0_9ACTO</name>
<keyword evidence="12" id="KW-1185">Reference proteome</keyword>
<dbReference type="EMBL" id="MQVS01000003">
    <property type="protein sequence ID" value="OKL52103.1"/>
    <property type="molecule type" value="Genomic_DNA"/>
</dbReference>
<dbReference type="Proteomes" id="UP000185612">
    <property type="component" value="Unassembled WGS sequence"/>
</dbReference>
<sequence length="887" mass="98493">MTNPETSLPAPSAPAKVSTDGLEARWMERWETDRVYAFDRTAERADVFSIDTPPPTVSGSLHVGHVFSYTHTDVLARFQRMQGKSVFYPMGWDDNGLPTERRVQNYFGVRCDPSLPYVEGFVPPHEGGDGKSIKAADQQPISRRNFIELCERLTEEDEKQFEALWRFLGLSVDWEQHYQTIGPKAQRVAQAAFLANLARGEAYQAQAPGLWDVTFRTAVAQAELEAREYPGHYHKLTFHRTGMAPGAAERDVVIETTRPELLGACVALIAHPDDERYQHLFGTTVTSPLFDVEVPVLAHPAAEQDKGAGIAMCCTFGDLTDVQWWRELDLPIRSIIGHDGRITGEQEWVTSERGRQLVADITGATTFTARKKVVEAARASGEMLGEPVATVRNTNFFEKGDKPLEIVTSRQWYIRNGGREFTRQAGGPQLRQELLARAHELAFHPDFMRVRYENWVGGLNSDWLISRQRFFGVPIPVWYQVGPDGEVNYEQVLTPLPDALPVDPSLDVPPGYRADQRGEPGGFVGEVDIMDTWATSSLTPQIACGWLTDPDLFARTFPMDVRPQGQDIIRTWLFSTMVRSHLEFDCSPWRNAAISGWILDPDRKKMSKSKGNVVTPMALLEQYGSDAVRYWAASARLGTDAAFDEGQMKIGRRLAIKLLNASKFALTMGGEAGLDLDPRHVSEPLDRAVLAGLARVVEQATAAFTTYDHTRALEVTETFFWTFCDDYVELVKERAYNKDGDYSPALAQSARTTLALTVDTILRLLAPFLPYATEEVWSWYRTGSVHRAAWPQAEGLDLAGDPELLTVAGAALAALRKVKSEAKVSQRTSFAHVTLAVPTGSAAVLQAALPDVRDAGKVRGELTVVEQAELERAAVTDSELDEPPAKG</sequence>
<dbReference type="InterPro" id="IPR048044">
    <property type="entry name" value="Valyl-tRNA_ligase_actino"/>
</dbReference>
<feature type="domain" description="Aminoacyl-tRNA synthetase class Ia" evidence="9">
    <location>
        <begin position="137"/>
        <end position="643"/>
    </location>
</feature>
<dbReference type="InterPro" id="IPR014729">
    <property type="entry name" value="Rossmann-like_a/b/a_fold"/>
</dbReference>
<evidence type="ECO:0000256" key="2">
    <source>
        <dbReference type="ARBA" id="ARBA00022598"/>
    </source>
</evidence>
<feature type="domain" description="Aminoacyl-tRNA synthetase class Ia" evidence="9">
    <location>
        <begin position="26"/>
        <end position="108"/>
    </location>
</feature>
<evidence type="ECO:0000313" key="11">
    <source>
        <dbReference type="EMBL" id="OKL52103.1"/>
    </source>
</evidence>
<comment type="domain">
    <text evidence="8">ValRS has two distinct active sites: one for aminoacylation and one for editing. The misactivated threonine is translocated from the active site to the editing site.</text>
</comment>
<dbReference type="CDD" id="cd07962">
    <property type="entry name" value="Anticodon_Ia_Val"/>
    <property type="match status" value="1"/>
</dbReference>
<dbReference type="RefSeq" id="WP_073823584.1">
    <property type="nucleotide sequence ID" value="NZ_MQVS01000003.1"/>
</dbReference>
<dbReference type="NCBIfam" id="NF009687">
    <property type="entry name" value="PRK13208.1"/>
    <property type="match status" value="1"/>
</dbReference>
<comment type="subunit">
    <text evidence="8">Monomer.</text>
</comment>
<dbReference type="InterPro" id="IPR022874">
    <property type="entry name" value="Valine-tRNA_ligase_type_2"/>
</dbReference>
<reference evidence="12" key="1">
    <citation type="submission" date="2016-12" db="EMBL/GenBank/DDBJ databases">
        <authorList>
            <person name="Meng X."/>
        </authorList>
    </citation>
    <scope>NUCLEOTIDE SEQUENCE [LARGE SCALE GENOMIC DNA]</scope>
    <source>
        <strain evidence="12">DSM 20732</strain>
    </source>
</reference>
<gene>
    <name evidence="8 11" type="primary">valS</name>
    <name evidence="11" type="ORF">BSZ40_04150</name>
</gene>
<dbReference type="InterPro" id="IPR009008">
    <property type="entry name" value="Val/Leu/Ile-tRNA-synth_edit"/>
</dbReference>
<evidence type="ECO:0000256" key="6">
    <source>
        <dbReference type="ARBA" id="ARBA00023146"/>
    </source>
</evidence>
<dbReference type="Pfam" id="PF00133">
    <property type="entry name" value="tRNA-synt_1"/>
    <property type="match status" value="2"/>
</dbReference>
<comment type="subcellular location">
    <subcellularLocation>
        <location evidence="8">Cytoplasm</location>
    </subcellularLocation>
</comment>
<accession>A0A1Q5PWW0</accession>
<evidence type="ECO:0000256" key="8">
    <source>
        <dbReference type="HAMAP-Rule" id="MF_02005"/>
    </source>
</evidence>
<dbReference type="Gene3D" id="1.10.730.10">
    <property type="entry name" value="Isoleucyl-tRNA Synthetase, Domain 1"/>
    <property type="match status" value="1"/>
</dbReference>
<feature type="binding site" evidence="8">
    <location>
        <position position="608"/>
    </location>
    <ligand>
        <name>ATP</name>
        <dbReference type="ChEBI" id="CHEBI:30616"/>
    </ligand>
</feature>
<dbReference type="SUPFAM" id="SSF47323">
    <property type="entry name" value="Anticodon-binding domain of a subclass of class I aminoacyl-tRNA synthetases"/>
    <property type="match status" value="1"/>
</dbReference>
<dbReference type="STRING" id="52770.BSZ40_04150"/>
<evidence type="ECO:0000256" key="4">
    <source>
        <dbReference type="ARBA" id="ARBA00022840"/>
    </source>
</evidence>
<dbReference type="InterPro" id="IPR009080">
    <property type="entry name" value="tRNAsynth_Ia_anticodon-bd"/>
</dbReference>
<keyword evidence="2 8" id="KW-0436">Ligase</keyword>
<dbReference type="InterPro" id="IPR013155">
    <property type="entry name" value="M/V/L/I-tRNA-synth_anticd-bd"/>
</dbReference>
<dbReference type="SUPFAM" id="SSF50677">
    <property type="entry name" value="ValRS/IleRS/LeuRS editing domain"/>
    <property type="match status" value="1"/>
</dbReference>
<dbReference type="GO" id="GO:0004832">
    <property type="term" value="F:valine-tRNA ligase activity"/>
    <property type="evidence" value="ECO:0007669"/>
    <property type="project" value="UniProtKB-UniRule"/>
</dbReference>
<evidence type="ECO:0000259" key="10">
    <source>
        <dbReference type="Pfam" id="PF08264"/>
    </source>
</evidence>
<dbReference type="OrthoDB" id="9810365at2"/>
<protein>
    <recommendedName>
        <fullName evidence="8">Valine--tRNA ligase</fullName>
        <ecNumber evidence="8">6.1.1.9</ecNumber>
    </recommendedName>
    <alternativeName>
        <fullName evidence="8">Valyl-tRNA synthetase</fullName>
        <shortName evidence="8">ValRS</shortName>
    </alternativeName>
</protein>
<dbReference type="InterPro" id="IPR002303">
    <property type="entry name" value="Valyl-tRNA_ligase"/>
</dbReference>
<dbReference type="GO" id="GO:0002161">
    <property type="term" value="F:aminoacyl-tRNA deacylase activity"/>
    <property type="evidence" value="ECO:0007669"/>
    <property type="project" value="InterPro"/>
</dbReference>
<dbReference type="GO" id="GO:0005829">
    <property type="term" value="C:cytosol"/>
    <property type="evidence" value="ECO:0007669"/>
    <property type="project" value="TreeGrafter"/>
</dbReference>
<feature type="domain" description="Methionyl/Valyl/Leucyl/Isoleucyl-tRNA synthetase anticodon-binding" evidence="10">
    <location>
        <begin position="686"/>
        <end position="832"/>
    </location>
</feature>
<organism evidence="11 12">
    <name type="scientific">Buchananella hordeovulneris</name>
    <dbReference type="NCBI Taxonomy" id="52770"/>
    <lineage>
        <taxon>Bacteria</taxon>
        <taxon>Bacillati</taxon>
        <taxon>Actinomycetota</taxon>
        <taxon>Actinomycetes</taxon>
        <taxon>Actinomycetales</taxon>
        <taxon>Actinomycetaceae</taxon>
        <taxon>Buchananella</taxon>
    </lineage>
</organism>
<dbReference type="SUPFAM" id="SSF52374">
    <property type="entry name" value="Nucleotidylyl transferase"/>
    <property type="match status" value="1"/>
</dbReference>
<dbReference type="InterPro" id="IPR001412">
    <property type="entry name" value="aa-tRNA-synth_I_CS"/>
</dbReference>
<dbReference type="PRINTS" id="PR00986">
    <property type="entry name" value="TRNASYNTHVAL"/>
</dbReference>
<dbReference type="InParanoid" id="A0A1Q5PWW0"/>
<dbReference type="InterPro" id="IPR002300">
    <property type="entry name" value="aa-tRNA-synth_Ia"/>
</dbReference>